<dbReference type="Proteomes" id="UP000430146">
    <property type="component" value="Unassembled WGS sequence"/>
</dbReference>
<protein>
    <submittedName>
        <fullName evidence="2">Putative S-adenosylmethionine-dependent methyltransferase/MSMEI_2290</fullName>
        <ecNumber evidence="2">2.1.1.-</ecNumber>
    </submittedName>
</protein>
<keyword evidence="2" id="KW-0808">Transferase</keyword>
<dbReference type="RefSeq" id="WP_234897443.1">
    <property type="nucleotide sequence ID" value="NZ_CACSIP010000017.1"/>
</dbReference>
<dbReference type="EMBL" id="CACSIP010000017">
    <property type="protein sequence ID" value="CAA0119730.1"/>
    <property type="molecule type" value="Genomic_DNA"/>
</dbReference>
<dbReference type="GO" id="GO:0008168">
    <property type="term" value="F:methyltransferase activity"/>
    <property type="evidence" value="ECO:0007669"/>
    <property type="project" value="UniProtKB-KW"/>
</dbReference>
<dbReference type="InterPro" id="IPR029063">
    <property type="entry name" value="SAM-dependent_MTases_sf"/>
</dbReference>
<sequence>MSGMPEQEFLRRTRDGYDRTAVPFAERFQRHLDDKPVDRAILAAFAGLVARRPSARVVDIGCGSGVATAILADLQLDVVGIDLSPNMVAEARRRLPGLEFRVGSMTDMELPSESVDGVCAWYSIIHLPDEHLPSAMAEFHRVLVPGGLVLLAFQVGDQPRVLTDAFGHSVDLTFHRRQPEAVAAMLTDAGLPVWAQTVRQADDDGVESTPQAFLIARKR</sequence>
<dbReference type="SUPFAM" id="SSF53335">
    <property type="entry name" value="S-adenosyl-L-methionine-dependent methyltransferases"/>
    <property type="match status" value="1"/>
</dbReference>
<evidence type="ECO:0000313" key="3">
    <source>
        <dbReference type="Proteomes" id="UP000430146"/>
    </source>
</evidence>
<evidence type="ECO:0000313" key="2">
    <source>
        <dbReference type="EMBL" id="CAA0119730.1"/>
    </source>
</evidence>
<organism evidence="2 3">
    <name type="scientific">Mycolicibacterium vanbaalenii</name>
    <name type="common">Mycobacterium vanbaalenii</name>
    <dbReference type="NCBI Taxonomy" id="110539"/>
    <lineage>
        <taxon>Bacteria</taxon>
        <taxon>Bacillati</taxon>
        <taxon>Actinomycetota</taxon>
        <taxon>Actinomycetes</taxon>
        <taxon>Mycobacteriales</taxon>
        <taxon>Mycobacteriaceae</taxon>
        <taxon>Mycolicibacterium</taxon>
    </lineage>
</organism>
<dbReference type="CDD" id="cd02440">
    <property type="entry name" value="AdoMet_MTases"/>
    <property type="match status" value="1"/>
</dbReference>
<keyword evidence="2" id="KW-0489">Methyltransferase</keyword>
<evidence type="ECO:0000259" key="1">
    <source>
        <dbReference type="Pfam" id="PF13649"/>
    </source>
</evidence>
<dbReference type="InterPro" id="IPR041698">
    <property type="entry name" value="Methyltransf_25"/>
</dbReference>
<proteinExistence type="predicted"/>
<name>A0A5S9QLD1_MYCVN</name>
<dbReference type="GO" id="GO:0032259">
    <property type="term" value="P:methylation"/>
    <property type="evidence" value="ECO:0007669"/>
    <property type="project" value="UniProtKB-KW"/>
</dbReference>
<dbReference type="PANTHER" id="PTHR42912:SF80">
    <property type="entry name" value="METHYLTRANSFERASE DOMAIN-CONTAINING PROTEIN"/>
    <property type="match status" value="1"/>
</dbReference>
<dbReference type="PANTHER" id="PTHR42912">
    <property type="entry name" value="METHYLTRANSFERASE"/>
    <property type="match status" value="1"/>
</dbReference>
<dbReference type="AlphaFoldDB" id="A0A5S9QLD1"/>
<reference evidence="2 3" key="1">
    <citation type="submission" date="2019-11" db="EMBL/GenBank/DDBJ databases">
        <authorList>
            <person name="Holert J."/>
        </authorList>
    </citation>
    <scope>NUCLEOTIDE SEQUENCE [LARGE SCALE GENOMIC DNA]</scope>
    <source>
        <strain evidence="2">BC8_1</strain>
    </source>
</reference>
<keyword evidence="3" id="KW-1185">Reference proteome</keyword>
<dbReference type="InterPro" id="IPR050508">
    <property type="entry name" value="Methyltransf_Superfamily"/>
</dbReference>
<accession>A0A5S9QLD1</accession>
<gene>
    <name evidence="2" type="ORF">AELLOGFF_04175</name>
</gene>
<dbReference type="EC" id="2.1.1.-" evidence="2"/>
<dbReference type="Gene3D" id="3.40.50.150">
    <property type="entry name" value="Vaccinia Virus protein VP39"/>
    <property type="match status" value="1"/>
</dbReference>
<feature type="domain" description="Methyltransferase" evidence="1">
    <location>
        <begin position="57"/>
        <end position="147"/>
    </location>
</feature>
<dbReference type="Pfam" id="PF13649">
    <property type="entry name" value="Methyltransf_25"/>
    <property type="match status" value="1"/>
</dbReference>